<organism evidence="5">
    <name type="scientific">Cladocopium goreaui</name>
    <dbReference type="NCBI Taxonomy" id="2562237"/>
    <lineage>
        <taxon>Eukaryota</taxon>
        <taxon>Sar</taxon>
        <taxon>Alveolata</taxon>
        <taxon>Dinophyceae</taxon>
        <taxon>Suessiales</taxon>
        <taxon>Symbiodiniaceae</taxon>
        <taxon>Cladocopium</taxon>
    </lineage>
</organism>
<dbReference type="EMBL" id="CAMXCT030005243">
    <property type="protein sequence ID" value="CAL4799130.1"/>
    <property type="molecule type" value="Genomic_DNA"/>
</dbReference>
<keyword evidence="4" id="KW-0732">Signal</keyword>
<dbReference type="Proteomes" id="UP001152797">
    <property type="component" value="Unassembled WGS sequence"/>
</dbReference>
<accession>A0A9P1GG46</accession>
<feature type="transmembrane region" description="Helical" evidence="3">
    <location>
        <begin position="378"/>
        <end position="396"/>
    </location>
</feature>
<feature type="coiled-coil region" evidence="1">
    <location>
        <begin position="578"/>
        <end position="626"/>
    </location>
</feature>
<keyword evidence="3" id="KW-0472">Membrane</keyword>
<evidence type="ECO:0000256" key="3">
    <source>
        <dbReference type="SAM" id="Phobius"/>
    </source>
</evidence>
<evidence type="ECO:0000256" key="1">
    <source>
        <dbReference type="SAM" id="Coils"/>
    </source>
</evidence>
<feature type="transmembrane region" description="Helical" evidence="3">
    <location>
        <begin position="314"/>
        <end position="339"/>
    </location>
</feature>
<protein>
    <submittedName>
        <fullName evidence="6">Lissencephaly-1-like</fullName>
    </submittedName>
</protein>
<feature type="region of interest" description="Disordered" evidence="2">
    <location>
        <begin position="628"/>
        <end position="685"/>
    </location>
</feature>
<dbReference type="EMBL" id="CAMXCT010005243">
    <property type="protein sequence ID" value="CAI4011818.1"/>
    <property type="molecule type" value="Genomic_DNA"/>
</dbReference>
<dbReference type="EMBL" id="CAMXCT020005243">
    <property type="protein sequence ID" value="CAL1165193.1"/>
    <property type="molecule type" value="Genomic_DNA"/>
</dbReference>
<evidence type="ECO:0000313" key="7">
    <source>
        <dbReference type="Proteomes" id="UP001152797"/>
    </source>
</evidence>
<gene>
    <name evidence="5" type="ORF">C1SCF055_LOCUS36947</name>
</gene>
<reference evidence="6 7" key="2">
    <citation type="submission" date="2024-05" db="EMBL/GenBank/DDBJ databases">
        <authorList>
            <person name="Chen Y."/>
            <person name="Shah S."/>
            <person name="Dougan E. K."/>
            <person name="Thang M."/>
            <person name="Chan C."/>
        </authorList>
    </citation>
    <scope>NUCLEOTIDE SEQUENCE [LARGE SCALE GENOMIC DNA]</scope>
</reference>
<comment type="caution">
    <text evidence="5">The sequence shown here is derived from an EMBL/GenBank/DDBJ whole genome shotgun (WGS) entry which is preliminary data.</text>
</comment>
<evidence type="ECO:0000256" key="4">
    <source>
        <dbReference type="SAM" id="SignalP"/>
    </source>
</evidence>
<feature type="transmembrane region" description="Helical" evidence="3">
    <location>
        <begin position="555"/>
        <end position="578"/>
    </location>
</feature>
<feature type="signal peptide" evidence="4">
    <location>
        <begin position="1"/>
        <end position="22"/>
    </location>
</feature>
<keyword evidence="7" id="KW-1185">Reference proteome</keyword>
<feature type="chain" id="PRO_5043272751" evidence="4">
    <location>
        <begin position="23"/>
        <end position="685"/>
    </location>
</feature>
<dbReference type="OrthoDB" id="409202at2759"/>
<evidence type="ECO:0000313" key="5">
    <source>
        <dbReference type="EMBL" id="CAI4011818.1"/>
    </source>
</evidence>
<proteinExistence type="predicted"/>
<name>A0A9P1GG46_9DINO</name>
<evidence type="ECO:0000256" key="2">
    <source>
        <dbReference type="SAM" id="MobiDB-lite"/>
    </source>
</evidence>
<keyword evidence="3" id="KW-0812">Transmembrane</keyword>
<sequence>MRFFVVFAALAPLLALRGASLGSSHDGSSMCPCIGKDDRWECVKEKLASYVSCPDDFGIGCKTHNISEDCAVSLYQSDVGKQLQCGLSHSGESPWCNTSWCYVNDSNCIVDWDWGVLGPYSYATCGNLRQGSDKYFQKSLAAFLQDDPLRVFHPVSTLEGAYLGNTECHEHYDAEYLTHQKCKGVVAEFWARSLDELNSNEYQVKVDHTIIRRVENDIENGIDQYFIVSNLTKAFEEYQGKFRENWTERPSNFDLCAFATGMGYVDLCSGAFALTHRRQQMTFMIELYTSPVFMVSKSMCDFLASDDFGSEKFWLWWVFVFSPGAWGFFVCVVFSFIVAMKCLDHCLDEQSGSAFAFQSKTSHRRDSNKPSRTRPSHVLRLGLGFFIVLSLAVYGAKITAEMVSAKQVKGEVPNLEKANTGPNEVKVCTHSVFKESLELHGSEKIVPVYSDTWKKLLENLEDKKCTAALLDDEAWNAFRSREKLCDFYKEQTADFYVPTGVVVSKRAYRTLETFRFDTLKTAVFFDKSKVPGHACHRPNSAEVVCDNIIKDGVPWYMLFSLFVVAAACAVCSCIAIYFRGEDEENEEEKKEVKREEDMRANIDERLERIDERIDRIDKKMKMANIQRLFDQKSYQRSQEVAGPPAPDATPKSQDPENPTDAAPSNPLPTSLKKEFRHPDQTAGAK</sequence>
<reference evidence="5" key="1">
    <citation type="submission" date="2022-10" db="EMBL/GenBank/DDBJ databases">
        <authorList>
            <person name="Chen Y."/>
            <person name="Dougan E. K."/>
            <person name="Chan C."/>
            <person name="Rhodes N."/>
            <person name="Thang M."/>
        </authorList>
    </citation>
    <scope>NUCLEOTIDE SEQUENCE</scope>
</reference>
<evidence type="ECO:0000313" key="6">
    <source>
        <dbReference type="EMBL" id="CAL4799130.1"/>
    </source>
</evidence>
<keyword evidence="1" id="KW-0175">Coiled coil</keyword>
<dbReference type="AlphaFoldDB" id="A0A9P1GG46"/>
<keyword evidence="3" id="KW-1133">Transmembrane helix</keyword>